<dbReference type="InterPro" id="IPR000391">
    <property type="entry name" value="Rng_hydr_dOase-bsu"/>
</dbReference>
<dbReference type="RefSeq" id="WP_210032423.1">
    <property type="nucleotide sequence ID" value="NZ_JAGINU010000001.1"/>
</dbReference>
<evidence type="ECO:0000256" key="1">
    <source>
        <dbReference type="ARBA" id="ARBA00009570"/>
    </source>
</evidence>
<evidence type="ECO:0000313" key="3">
    <source>
        <dbReference type="EMBL" id="MBP2369829.1"/>
    </source>
</evidence>
<organism evidence="3 4">
    <name type="scientific">Pseudonocardia parietis</name>
    <dbReference type="NCBI Taxonomy" id="570936"/>
    <lineage>
        <taxon>Bacteria</taxon>
        <taxon>Bacillati</taxon>
        <taxon>Actinomycetota</taxon>
        <taxon>Actinomycetes</taxon>
        <taxon>Pseudonocardiales</taxon>
        <taxon>Pseudonocardiaceae</taxon>
        <taxon>Pseudonocardia</taxon>
    </lineage>
</organism>
<keyword evidence="3" id="KW-0223">Dioxygenase</keyword>
<proteinExistence type="inferred from homology"/>
<name>A0ABS4W0Y3_9PSEU</name>
<dbReference type="SUPFAM" id="SSF54427">
    <property type="entry name" value="NTF2-like"/>
    <property type="match status" value="1"/>
</dbReference>
<dbReference type="InterPro" id="IPR032710">
    <property type="entry name" value="NTF2-like_dom_sf"/>
</dbReference>
<dbReference type="GO" id="GO:0051213">
    <property type="term" value="F:dioxygenase activity"/>
    <property type="evidence" value="ECO:0007669"/>
    <property type="project" value="UniProtKB-KW"/>
</dbReference>
<dbReference type="EMBL" id="JAGINU010000001">
    <property type="protein sequence ID" value="MBP2369829.1"/>
    <property type="molecule type" value="Genomic_DNA"/>
</dbReference>
<comment type="similarity">
    <text evidence="1">Belongs to the bacterial ring-hydroxylating dioxygenase beta subunit family.</text>
</comment>
<dbReference type="PANTHER" id="PTHR41534">
    <property type="entry name" value="BLR3401 PROTEIN"/>
    <property type="match status" value="1"/>
</dbReference>
<accession>A0ABS4W0Y3</accession>
<dbReference type="PANTHER" id="PTHR41534:SF2">
    <property type="entry name" value="3-PHENYLPROPIONATE_CINNAMIC ACID DIOXYGENASE SUBUNIT BETA"/>
    <property type="match status" value="1"/>
</dbReference>
<dbReference type="Proteomes" id="UP001519295">
    <property type="component" value="Unassembled WGS sequence"/>
</dbReference>
<keyword evidence="4" id="KW-1185">Reference proteome</keyword>
<keyword evidence="2" id="KW-0560">Oxidoreductase</keyword>
<comment type="caution">
    <text evidence="3">The sequence shown here is derived from an EMBL/GenBank/DDBJ whole genome shotgun (WGS) entry which is preliminary data.</text>
</comment>
<dbReference type="Gene3D" id="3.10.450.50">
    <property type="match status" value="1"/>
</dbReference>
<evidence type="ECO:0000256" key="2">
    <source>
        <dbReference type="ARBA" id="ARBA00023002"/>
    </source>
</evidence>
<dbReference type="Pfam" id="PF00866">
    <property type="entry name" value="Ring_hydroxyl_B"/>
    <property type="match status" value="1"/>
</dbReference>
<gene>
    <name evidence="3" type="ORF">JOF36_005525</name>
</gene>
<sequence>MSEPAFSTGTPVDPALEPDVLAFLHREARLADEARYSDWESLWDDDGVYWVPMAPDHDPRVNLSYVYDNRKRLRSRVAQLNSGARHSQTPPSVMRRLLTNVEVLERGADTVTVGSNFVLFEYRHALTTWAGRVVHTVRRRPDGELRLAAKTVHLVNAGGPVPTLAFLI</sequence>
<protein>
    <submittedName>
        <fullName evidence="3">3-phenylpropionate/cinnamic acid dioxygenase small subunit</fullName>
    </submittedName>
</protein>
<evidence type="ECO:0000313" key="4">
    <source>
        <dbReference type="Proteomes" id="UP001519295"/>
    </source>
</evidence>
<reference evidence="3 4" key="1">
    <citation type="submission" date="2021-03" db="EMBL/GenBank/DDBJ databases">
        <title>Sequencing the genomes of 1000 actinobacteria strains.</title>
        <authorList>
            <person name="Klenk H.-P."/>
        </authorList>
    </citation>
    <scope>NUCLEOTIDE SEQUENCE [LARGE SCALE GENOMIC DNA]</scope>
    <source>
        <strain evidence="3 4">DSM 45256</strain>
    </source>
</reference>
<dbReference type="CDD" id="cd00667">
    <property type="entry name" value="ring_hydroxylating_dioxygenases_beta"/>
    <property type="match status" value="1"/>
</dbReference>